<dbReference type="Pfam" id="PF04261">
    <property type="entry name" value="Dyp_perox_N"/>
    <property type="match status" value="1"/>
</dbReference>
<keyword evidence="6" id="KW-0560">Oxidoreductase</keyword>
<dbReference type="InterPro" id="IPR011008">
    <property type="entry name" value="Dimeric_a/b-barrel"/>
</dbReference>
<evidence type="ECO:0000259" key="8">
    <source>
        <dbReference type="Pfam" id="PF04261"/>
    </source>
</evidence>
<dbReference type="PROSITE" id="PS51318">
    <property type="entry name" value="TAT"/>
    <property type="match status" value="1"/>
</dbReference>
<feature type="domain" description="Dyp-type peroxidase N-terminal" evidence="8">
    <location>
        <begin position="74"/>
        <end position="218"/>
    </location>
</feature>
<keyword evidence="7" id="KW-0408">Iron</keyword>
<proteinExistence type="predicted"/>
<dbReference type="InterPro" id="IPR006314">
    <property type="entry name" value="Dyp_peroxidase"/>
</dbReference>
<dbReference type="Pfam" id="PF20628">
    <property type="entry name" value="Dyp_perox_C"/>
    <property type="match status" value="1"/>
</dbReference>
<keyword evidence="4" id="KW-0479">Metal-binding</keyword>
<dbReference type="GO" id="GO:0004601">
    <property type="term" value="F:peroxidase activity"/>
    <property type="evidence" value="ECO:0007669"/>
    <property type="project" value="UniProtKB-KW"/>
</dbReference>
<keyword evidence="11" id="KW-1185">Reference proteome</keyword>
<keyword evidence="2 10" id="KW-0575">Peroxidase</keyword>
<evidence type="ECO:0000256" key="2">
    <source>
        <dbReference type="ARBA" id="ARBA00022559"/>
    </source>
</evidence>
<feature type="domain" description="Dyp-type peroxidase C-terminal" evidence="9">
    <location>
        <begin position="227"/>
        <end position="418"/>
    </location>
</feature>
<organism evidence="10 11">
    <name type="scientific">Acidiphilium iwatense</name>
    <dbReference type="NCBI Taxonomy" id="768198"/>
    <lineage>
        <taxon>Bacteria</taxon>
        <taxon>Pseudomonadati</taxon>
        <taxon>Pseudomonadota</taxon>
        <taxon>Alphaproteobacteria</taxon>
        <taxon>Acetobacterales</taxon>
        <taxon>Acidocellaceae</taxon>
        <taxon>Acidiphilium</taxon>
    </lineage>
</organism>
<dbReference type="InterPro" id="IPR048328">
    <property type="entry name" value="Dyp_perox_C"/>
</dbReference>
<evidence type="ECO:0000256" key="1">
    <source>
        <dbReference type="ARBA" id="ARBA00001970"/>
    </source>
</evidence>
<reference evidence="10 11" key="1">
    <citation type="submission" date="2022-01" db="EMBL/GenBank/DDBJ databases">
        <authorList>
            <person name="Won M."/>
            <person name="Kim S.-J."/>
            <person name="Kwon S.-W."/>
        </authorList>
    </citation>
    <scope>NUCLEOTIDE SEQUENCE [LARGE SCALE GENOMIC DNA]</scope>
    <source>
        <strain evidence="10 11">KCTC 23505</strain>
    </source>
</reference>
<dbReference type="PANTHER" id="PTHR30521:SF4">
    <property type="entry name" value="DEFERROCHELATASE"/>
    <property type="match status" value="1"/>
</dbReference>
<dbReference type="RefSeq" id="WP_235704914.1">
    <property type="nucleotide sequence ID" value="NZ_JAKGBZ010000027.1"/>
</dbReference>
<comment type="cofactor">
    <cofactor evidence="1">
        <name>heme b</name>
        <dbReference type="ChEBI" id="CHEBI:60344"/>
    </cofactor>
</comment>
<evidence type="ECO:0000256" key="3">
    <source>
        <dbReference type="ARBA" id="ARBA00022617"/>
    </source>
</evidence>
<evidence type="ECO:0000256" key="6">
    <source>
        <dbReference type="ARBA" id="ARBA00023002"/>
    </source>
</evidence>
<accession>A0ABS9DY33</accession>
<comment type="caution">
    <text evidence="10">The sequence shown here is derived from an EMBL/GenBank/DDBJ whole genome shotgun (WGS) entry which is preliminary data.</text>
</comment>
<protein>
    <submittedName>
        <fullName evidence="10">Dyp-type peroxidase</fullName>
    </submittedName>
</protein>
<evidence type="ECO:0000313" key="11">
    <source>
        <dbReference type="Proteomes" id="UP001521209"/>
    </source>
</evidence>
<evidence type="ECO:0000313" key="10">
    <source>
        <dbReference type="EMBL" id="MCF3947659.1"/>
    </source>
</evidence>
<name>A0ABS9DY33_9PROT</name>
<dbReference type="Proteomes" id="UP001521209">
    <property type="component" value="Unassembled WGS sequence"/>
</dbReference>
<evidence type="ECO:0000259" key="9">
    <source>
        <dbReference type="Pfam" id="PF20628"/>
    </source>
</evidence>
<keyword evidence="5" id="KW-0732">Signal</keyword>
<evidence type="ECO:0000256" key="7">
    <source>
        <dbReference type="ARBA" id="ARBA00023004"/>
    </source>
</evidence>
<dbReference type="NCBIfam" id="TIGR01413">
    <property type="entry name" value="Dyp_perox_fam"/>
    <property type="match status" value="1"/>
</dbReference>
<evidence type="ECO:0000256" key="5">
    <source>
        <dbReference type="ARBA" id="ARBA00022729"/>
    </source>
</evidence>
<sequence length="432" mass="46389">MTGADAQPAGSRRRFIAAGGGIAGAALGANTAFAGGETSAPRATPDDAAEPFFGPHQNGIATPNPMQGSTYFAALDLAALDLAAADRKPVIAMLQAWTDAAERMTTGRIAAPPASPNRPFDNLDALGLGSARLTLTFGFGPDLFMLNGKDRFGLAGQRPAALVDLPVFPGDQLEKRHCGGAVSVQASADDPQVAFHAVRELVRLARDTAIVRWTQAGFSTAHRVNGTARNLMGFKDGTMNPSIRDAKTMNDHLWAGAEAPRWMQGGSYAVFRRIRIALEHWDQMTLGFQERTIGRHKLSGAPLGRAREFDPLDLNAQDKGGNPVIPATAHARLGAPEQNAGAQILRRAYNYSDGASFVAERWPPWKQVMEYDAGLMFVAYQKDPRLGFIPMFEKMSRLDALNQFTTHVGSAIFACPGGIRKGLYIGQALFET</sequence>
<evidence type="ECO:0000256" key="4">
    <source>
        <dbReference type="ARBA" id="ARBA00022723"/>
    </source>
</evidence>
<dbReference type="SUPFAM" id="SSF54909">
    <property type="entry name" value="Dimeric alpha+beta barrel"/>
    <property type="match status" value="1"/>
</dbReference>
<keyword evidence="3" id="KW-0349">Heme</keyword>
<dbReference type="PROSITE" id="PS51404">
    <property type="entry name" value="DYP_PEROXIDASE"/>
    <property type="match status" value="1"/>
</dbReference>
<dbReference type="InterPro" id="IPR048327">
    <property type="entry name" value="Dyp_perox_N"/>
</dbReference>
<dbReference type="EMBL" id="JAKGBZ010000027">
    <property type="protein sequence ID" value="MCF3947659.1"/>
    <property type="molecule type" value="Genomic_DNA"/>
</dbReference>
<dbReference type="PANTHER" id="PTHR30521">
    <property type="entry name" value="DEFERROCHELATASE/PEROXIDASE"/>
    <property type="match status" value="1"/>
</dbReference>
<gene>
    <name evidence="10" type="ORF">L2A60_13325</name>
</gene>
<dbReference type="InterPro" id="IPR006311">
    <property type="entry name" value="TAT_signal"/>
</dbReference>